<evidence type="ECO:0000256" key="1">
    <source>
        <dbReference type="SAM" id="MobiDB-lite"/>
    </source>
</evidence>
<gene>
    <name evidence="2" type="ORF">Pan14r_49590</name>
</gene>
<protein>
    <submittedName>
        <fullName evidence="2">Uncharacterized protein</fullName>
    </submittedName>
</protein>
<sequence length="176" mass="19773">MLQSLCRLVARSTLLAGHAKGPVRFLPVCVQGKLREQYIQRSLQCQKVSEARQIGAVRLQQNAVHLVVMDRSQSRRCQAVDTDRRQPYMSVGERPPSPGGESETNHQKTRRRRSGARHGSPRLPRAVKRWKSSFHQSNVAISTSLAQYASSKLGRSNERSVLICTRSPTDIEDNLS</sequence>
<feature type="region of interest" description="Disordered" evidence="1">
    <location>
        <begin position="75"/>
        <end position="126"/>
    </location>
</feature>
<dbReference type="AlphaFoldDB" id="A0A5C5YCH5"/>
<reference evidence="2 3" key="1">
    <citation type="submission" date="2019-02" db="EMBL/GenBank/DDBJ databases">
        <title>Deep-cultivation of Planctomycetes and their phenomic and genomic characterization uncovers novel biology.</title>
        <authorList>
            <person name="Wiegand S."/>
            <person name="Jogler M."/>
            <person name="Boedeker C."/>
            <person name="Pinto D."/>
            <person name="Vollmers J."/>
            <person name="Rivas-Marin E."/>
            <person name="Kohn T."/>
            <person name="Peeters S.H."/>
            <person name="Heuer A."/>
            <person name="Rast P."/>
            <person name="Oberbeckmann S."/>
            <person name="Bunk B."/>
            <person name="Jeske O."/>
            <person name="Meyerdierks A."/>
            <person name="Storesund J.E."/>
            <person name="Kallscheuer N."/>
            <person name="Luecker S."/>
            <person name="Lage O.M."/>
            <person name="Pohl T."/>
            <person name="Merkel B.J."/>
            <person name="Hornburger P."/>
            <person name="Mueller R.-W."/>
            <person name="Bruemmer F."/>
            <person name="Labrenz M."/>
            <person name="Spormann A.M."/>
            <person name="Op Den Camp H."/>
            <person name="Overmann J."/>
            <person name="Amann R."/>
            <person name="Jetten M.S.M."/>
            <person name="Mascher T."/>
            <person name="Medema M.H."/>
            <person name="Devos D.P."/>
            <person name="Kaster A.-K."/>
            <person name="Ovreas L."/>
            <person name="Rohde M."/>
            <person name="Galperin M.Y."/>
            <person name="Jogler C."/>
        </authorList>
    </citation>
    <scope>NUCLEOTIDE SEQUENCE [LARGE SCALE GENOMIC DNA]</scope>
    <source>
        <strain evidence="2 3">Pan14r</strain>
    </source>
</reference>
<dbReference type="Proteomes" id="UP000317238">
    <property type="component" value="Unassembled WGS sequence"/>
</dbReference>
<evidence type="ECO:0000313" key="3">
    <source>
        <dbReference type="Proteomes" id="UP000317238"/>
    </source>
</evidence>
<keyword evidence="3" id="KW-1185">Reference proteome</keyword>
<evidence type="ECO:0000313" key="2">
    <source>
        <dbReference type="EMBL" id="TWT72639.1"/>
    </source>
</evidence>
<accession>A0A5C5YCH5</accession>
<feature type="compositionally biased region" description="Basic residues" evidence="1">
    <location>
        <begin position="107"/>
        <end position="126"/>
    </location>
</feature>
<organism evidence="2 3">
    <name type="scientific">Crateriforma conspicua</name>
    <dbReference type="NCBI Taxonomy" id="2527996"/>
    <lineage>
        <taxon>Bacteria</taxon>
        <taxon>Pseudomonadati</taxon>
        <taxon>Planctomycetota</taxon>
        <taxon>Planctomycetia</taxon>
        <taxon>Planctomycetales</taxon>
        <taxon>Planctomycetaceae</taxon>
        <taxon>Crateriforma</taxon>
    </lineage>
</organism>
<name>A0A5C5YCH5_9PLAN</name>
<comment type="caution">
    <text evidence="2">The sequence shown here is derived from an EMBL/GenBank/DDBJ whole genome shotgun (WGS) entry which is preliminary data.</text>
</comment>
<proteinExistence type="predicted"/>
<dbReference type="EMBL" id="SJPL01000001">
    <property type="protein sequence ID" value="TWT72639.1"/>
    <property type="molecule type" value="Genomic_DNA"/>
</dbReference>